<dbReference type="InterPro" id="IPR001054">
    <property type="entry name" value="A/G_cyclase"/>
</dbReference>
<proteinExistence type="predicted"/>
<dbReference type="GO" id="GO:0009190">
    <property type="term" value="P:cyclic nucleotide biosynthetic process"/>
    <property type="evidence" value="ECO:0007669"/>
    <property type="project" value="InterPro"/>
</dbReference>
<sequence>MTGAQDLALHPPPDTSPALGREEALRGILDIISTSRADTGPVFERILENACQLCAAPFAGLYLVDPSATRADLVASLGARPEYLERALTRWPLANPASIPSAINSGTVVQIPDLADTDLYRAGDQRRVEAVDIEGIRTFLAVPLMQGTRAIGAIGLYRREVTPFTPDQIALVETFATQAVIAIENVRQFQEVQERLEREQAVKNILRVISESPDDEQPTFEAILDSATRLCGTPYASLVLGRKGDAAQMMVAHRHSTPETVQHYADGKVPMDPRDSLAAQAILEGRTILVPDMAATQQYKEGHPRFKMLVDDQGLRTNLFVPLISPTGGIGCFILWKKEPVPFTEDQIALVETFASHAVIAIENVRQFREVQERLERETALAEILKVISQSRDDEWPVFDVILKSAARLCHAPLADLDIVDPDGAHLREVATFGNSKRVIPSDRWVWPMDAPNYHVEAVRTGKVIHIHDLRESENYRSGNPMTLAAVDTENMRTLLAVPLRSGDRGIGCLVLFRQEVRPFAPDEIALVETFAAQAVIAIENVRQFREVQTRLERETATRDVLEVISRSRDDDQPVFDVILDKALSLCDAPFGFLVLPNRDRTQLEIKAWSGMHSDMIDWLRENPFPLDPERLAVARAINECKAQHVPDAQGSEMYRAGEMYRRKMVDEEGFRSFISVPLVSKGIGIGAFTLYRREKRPFSPGEIALVETFAAQAVIAIENVRQFREVQTRLERETTTKNILSVISQSRDDETPVFDAILDGAARLCDAPLAYIRLITPDAAALELVAFHGTSLEFVAVMKSSPLPLDPTQSDTARAVTERTVVHVEDLAAGPLYAAGQTLRVHAVETEGMRTLLVVPLTSGATCLGTISLYRREVAPFSDDQIALVQAFAAQAVIAIENVRQFREVQQRLRRERASAEILEVISQSREDEKPVFEAILENACALCNAPLAGLILGTRQDAAQRLAAHRGMFPAAIELYDTGRMPMDASLSYAARSIMENRLISFEDMGQSELYQANSPVVRAMVDESGVRSVLFVPLTRGGEGIGNLTLFRREVKPFDQSEIALVETFAAQAVIAIENVRQFREVQDRLEREKASGEILGVISQSRADETPVFDAILANACRLCDAPLAFMSIVDDEGTHFRVPAHRGAGPEMARVWNTQVEPIQGSVLTTSQAITERRIIQIEDLSALDLPDTAEGRRAQLAELEKIRSYLVIPLIRGTRAIGTINLYRREIHPFTPDQIALVETFAAQAVIAIENVRQFREVQERLERERASAEILEIISQSRDDESPVFEAILSRAARLCSAVGATLLLLNENRHLLKLRAEWSTLENDLETDEVFLDVDGESLAAEAVRTGKSRAVGDLTKEASYTKGDTLTRRFVDTTGIRSMLSVPLLFNGEAVGCIDLFRHEAASFQHRDIALVETFAAQAVIAIENVRQFKALEALNAELETRVEDQVGEIERMGRLKRFLPAAVADTVVSSGSEKMLSSHRALLGVLFCDIRGFTAFCETAEPEETIEVLQTYHQEMGKLINAHGAGVDHRMGDGIMVLFNDPLPCDDPAGEAVRLALAMRDRMADLCRGWKRLGHRLGFGVGVAMGYATVGMVGYEGRFDYTASGTAVNLAARLCDEAEDGEILLSPRASIAVEDDYAVESKGEVTLKGIREPVEIFRLKRIQFS</sequence>
<dbReference type="InterPro" id="IPR052016">
    <property type="entry name" value="Bact_Sigma-Reg"/>
</dbReference>
<accession>A0A6B2NRU2</accession>
<dbReference type="Gene3D" id="3.30.450.40">
    <property type="match status" value="8"/>
</dbReference>
<dbReference type="EMBL" id="JAAGOX010000011">
    <property type="protein sequence ID" value="NDW45229.1"/>
    <property type="molecule type" value="Genomic_DNA"/>
</dbReference>
<dbReference type="GO" id="GO:0004016">
    <property type="term" value="F:adenylate cyclase activity"/>
    <property type="evidence" value="ECO:0007669"/>
    <property type="project" value="UniProtKB-ARBA"/>
</dbReference>
<evidence type="ECO:0000313" key="3">
    <source>
        <dbReference type="EMBL" id="NDW45229.1"/>
    </source>
</evidence>
<dbReference type="PANTHER" id="PTHR43156:SF2">
    <property type="entry name" value="STAGE II SPORULATION PROTEIN E"/>
    <property type="match status" value="1"/>
</dbReference>
<dbReference type="Pfam" id="PF13185">
    <property type="entry name" value="GAF_2"/>
    <property type="match status" value="5"/>
</dbReference>
<evidence type="ECO:0000256" key="1">
    <source>
        <dbReference type="ARBA" id="ARBA00022801"/>
    </source>
</evidence>
<name>A0A6B2NRU2_9RHOB</name>
<dbReference type="PANTHER" id="PTHR43156">
    <property type="entry name" value="STAGE II SPORULATION PROTEIN E-RELATED"/>
    <property type="match status" value="1"/>
</dbReference>
<dbReference type="RefSeq" id="WP_164129166.1">
    <property type="nucleotide sequence ID" value="NZ_JAAGOX010000011.1"/>
</dbReference>
<organism evidence="3">
    <name type="scientific">Ruegeria sp. PrR005</name>
    <dbReference type="NCBI Taxonomy" id="2706882"/>
    <lineage>
        <taxon>Bacteria</taxon>
        <taxon>Pseudomonadati</taxon>
        <taxon>Pseudomonadota</taxon>
        <taxon>Alphaproteobacteria</taxon>
        <taxon>Rhodobacterales</taxon>
        <taxon>Roseobacteraceae</taxon>
        <taxon>Ruegeria</taxon>
    </lineage>
</organism>
<dbReference type="SUPFAM" id="SSF55073">
    <property type="entry name" value="Nucleotide cyclase"/>
    <property type="match status" value="1"/>
</dbReference>
<dbReference type="InterPro" id="IPR003018">
    <property type="entry name" value="GAF"/>
</dbReference>
<feature type="domain" description="Guanylate cyclase" evidence="2">
    <location>
        <begin position="1494"/>
        <end position="1625"/>
    </location>
</feature>
<dbReference type="Pfam" id="PF00211">
    <property type="entry name" value="Guanylate_cyc"/>
    <property type="match status" value="1"/>
</dbReference>
<dbReference type="PROSITE" id="PS50125">
    <property type="entry name" value="GUANYLATE_CYCLASE_2"/>
    <property type="match status" value="1"/>
</dbReference>
<dbReference type="InterPro" id="IPR029016">
    <property type="entry name" value="GAF-like_dom_sf"/>
</dbReference>
<dbReference type="SMART" id="SM00044">
    <property type="entry name" value="CYCc"/>
    <property type="match status" value="1"/>
</dbReference>
<comment type="caution">
    <text evidence="3">The sequence shown here is derived from an EMBL/GenBank/DDBJ whole genome shotgun (WGS) entry which is preliminary data.</text>
</comment>
<dbReference type="GO" id="GO:0035556">
    <property type="term" value="P:intracellular signal transduction"/>
    <property type="evidence" value="ECO:0007669"/>
    <property type="project" value="InterPro"/>
</dbReference>
<keyword evidence="1" id="KW-0378">Hydrolase</keyword>
<dbReference type="SUPFAM" id="SSF55781">
    <property type="entry name" value="GAF domain-like"/>
    <property type="match status" value="8"/>
</dbReference>
<protein>
    <submittedName>
        <fullName evidence="3">GAF domain-containing protein</fullName>
    </submittedName>
</protein>
<dbReference type="GO" id="GO:0016791">
    <property type="term" value="F:phosphatase activity"/>
    <property type="evidence" value="ECO:0007669"/>
    <property type="project" value="TreeGrafter"/>
</dbReference>
<dbReference type="Gene3D" id="3.30.70.1230">
    <property type="entry name" value="Nucleotide cyclase"/>
    <property type="match status" value="1"/>
</dbReference>
<evidence type="ECO:0000259" key="2">
    <source>
        <dbReference type="PROSITE" id="PS50125"/>
    </source>
</evidence>
<dbReference type="Pfam" id="PF01590">
    <property type="entry name" value="GAF"/>
    <property type="match status" value="3"/>
</dbReference>
<dbReference type="SMART" id="SM00065">
    <property type="entry name" value="GAF"/>
    <property type="match status" value="8"/>
</dbReference>
<dbReference type="InterPro" id="IPR029787">
    <property type="entry name" value="Nucleotide_cyclase"/>
</dbReference>
<gene>
    <name evidence="3" type="ORF">G0P99_09675</name>
</gene>
<dbReference type="CDD" id="cd07302">
    <property type="entry name" value="CHD"/>
    <property type="match status" value="1"/>
</dbReference>
<reference evidence="3" key="1">
    <citation type="submission" date="2020-02" db="EMBL/GenBank/DDBJ databases">
        <title>Delineation of the pyrene-degrading pathway in Roseobacter clade bacteria by genomic analysis.</title>
        <authorList>
            <person name="Zhou H."/>
            <person name="Wang H."/>
        </authorList>
    </citation>
    <scope>NUCLEOTIDE SEQUENCE</scope>
    <source>
        <strain evidence="3">PrR005</strain>
    </source>
</reference>